<evidence type="ECO:0000313" key="8">
    <source>
        <dbReference type="RefSeq" id="XP_035695189.1"/>
    </source>
</evidence>
<dbReference type="AlphaFoldDB" id="A0A9J7M812"/>
<evidence type="ECO:0000313" key="7">
    <source>
        <dbReference type="Proteomes" id="UP000001554"/>
    </source>
</evidence>
<dbReference type="Gene3D" id="2.60.120.40">
    <property type="match status" value="1"/>
</dbReference>
<dbReference type="SMART" id="SM00110">
    <property type="entry name" value="C1Q"/>
    <property type="match status" value="1"/>
</dbReference>
<feature type="compositionally biased region" description="Low complexity" evidence="5">
    <location>
        <begin position="151"/>
        <end position="161"/>
    </location>
</feature>
<dbReference type="OrthoDB" id="10062814at2759"/>
<reference evidence="7" key="1">
    <citation type="journal article" date="2020" name="Nat. Ecol. Evol.">
        <title>Deeply conserved synteny resolves early events in vertebrate evolution.</title>
        <authorList>
            <person name="Simakov O."/>
            <person name="Marletaz F."/>
            <person name="Yue J.X."/>
            <person name="O'Connell B."/>
            <person name="Jenkins J."/>
            <person name="Brandt A."/>
            <person name="Calef R."/>
            <person name="Tung C.H."/>
            <person name="Huang T.K."/>
            <person name="Schmutz J."/>
            <person name="Satoh N."/>
            <person name="Yu J.K."/>
            <person name="Putnam N.H."/>
            <person name="Green R.E."/>
            <person name="Rokhsar D.S."/>
        </authorList>
    </citation>
    <scope>NUCLEOTIDE SEQUENCE [LARGE SCALE GENOMIC DNA]</scope>
    <source>
        <strain evidence="7">S238N-H82</strain>
    </source>
</reference>
<dbReference type="GeneID" id="118428969"/>
<proteinExistence type="predicted"/>
<organism evidence="7 8">
    <name type="scientific">Branchiostoma floridae</name>
    <name type="common">Florida lancelet</name>
    <name type="synonym">Amphioxus</name>
    <dbReference type="NCBI Taxonomy" id="7739"/>
    <lineage>
        <taxon>Eukaryota</taxon>
        <taxon>Metazoa</taxon>
        <taxon>Chordata</taxon>
        <taxon>Cephalochordata</taxon>
        <taxon>Leptocardii</taxon>
        <taxon>Amphioxiformes</taxon>
        <taxon>Branchiostomatidae</taxon>
        <taxon>Branchiostoma</taxon>
    </lineage>
</organism>
<dbReference type="InterPro" id="IPR008160">
    <property type="entry name" value="Collagen"/>
</dbReference>
<accession>A0A9J7M812</accession>
<evidence type="ECO:0000259" key="6">
    <source>
        <dbReference type="PROSITE" id="PS50871"/>
    </source>
</evidence>
<dbReference type="PANTHER" id="PTHR15427">
    <property type="entry name" value="EMILIN ELASTIN MICROFIBRIL INTERFACE-LOCATED PROTEIN ELASTIN MICROFIBRIL INTERFACER"/>
    <property type="match status" value="1"/>
</dbReference>
<dbReference type="RefSeq" id="XP_035695189.1">
    <property type="nucleotide sequence ID" value="XM_035839296.1"/>
</dbReference>
<keyword evidence="2" id="KW-0964">Secreted</keyword>
<feature type="region of interest" description="Disordered" evidence="5">
    <location>
        <begin position="133"/>
        <end position="213"/>
    </location>
</feature>
<dbReference type="PANTHER" id="PTHR15427:SF52">
    <property type="entry name" value="C1Q DOMAIN-CONTAINING PROTEIN"/>
    <property type="match status" value="1"/>
</dbReference>
<evidence type="ECO:0000256" key="4">
    <source>
        <dbReference type="ARBA" id="ARBA00023119"/>
    </source>
</evidence>
<feature type="domain" description="C1q" evidence="6">
    <location>
        <begin position="230"/>
        <end position="366"/>
    </location>
</feature>
<name>A0A9J7M812_BRAFL</name>
<dbReference type="InterPro" id="IPR001073">
    <property type="entry name" value="C1q_dom"/>
</dbReference>
<dbReference type="Pfam" id="PF01391">
    <property type="entry name" value="Collagen"/>
    <property type="match status" value="1"/>
</dbReference>
<sequence>MNTCSLSFRLATETKAQVQEKWANFQEGETTKKPFKKAFQQMFSMMTSGHCNTSKMYTILLVLTLFAVQDSQCQDIYASEKPENTKGIFYIDVDQEIDTVPERKGATTIYSSGQPPDSTAGVCEPCVCSLTDGTGPPGRDGKPGPPGIPGKPGYNGVNGYPGPMGPKGNQGYRGYKGEKGDPGLAGRQGRPGIRGRPGRRGVPGLPGDAGQPGSVSEAAAYLSGDQTLIQARLKVAFSAVRTESYGPFITDEPVPFDMILSNSGGFYNNKTGVFRAPVDGHYLFHFHLMSTNKAATTFVDLMKNHESQVMAAFYGPAYDIASNTAILHVLRGHEIWLRLRRQRAIYNPSKTGRYSTFSGYLLFSDQ</sequence>
<dbReference type="KEGG" id="bfo:118428969"/>
<evidence type="ECO:0000256" key="5">
    <source>
        <dbReference type="SAM" id="MobiDB-lite"/>
    </source>
</evidence>
<dbReference type="OMA" id="GHYLFHF"/>
<dbReference type="PROSITE" id="PS50871">
    <property type="entry name" value="C1Q"/>
    <property type="match status" value="1"/>
</dbReference>
<dbReference type="InterPro" id="IPR050392">
    <property type="entry name" value="Collagen/C1q_domain"/>
</dbReference>
<comment type="subcellular location">
    <subcellularLocation>
        <location evidence="1">Secreted</location>
    </subcellularLocation>
</comment>
<evidence type="ECO:0000256" key="1">
    <source>
        <dbReference type="ARBA" id="ARBA00004613"/>
    </source>
</evidence>
<keyword evidence="7" id="KW-1185">Reference proteome</keyword>
<dbReference type="Pfam" id="PF00386">
    <property type="entry name" value="C1q"/>
    <property type="match status" value="1"/>
</dbReference>
<gene>
    <name evidence="8" type="primary">LOC118428969</name>
</gene>
<protein>
    <submittedName>
        <fullName evidence="8">Complement C1q subcomponent subunit B-like</fullName>
    </submittedName>
</protein>
<evidence type="ECO:0000256" key="2">
    <source>
        <dbReference type="ARBA" id="ARBA00022525"/>
    </source>
</evidence>
<dbReference type="Proteomes" id="UP000001554">
    <property type="component" value="Chromosome 13"/>
</dbReference>
<dbReference type="InterPro" id="IPR008983">
    <property type="entry name" value="Tumour_necrosis_fac-like_dom"/>
</dbReference>
<keyword evidence="4" id="KW-0176">Collagen</keyword>
<keyword evidence="3" id="KW-0732">Signal</keyword>
<dbReference type="SUPFAM" id="SSF49842">
    <property type="entry name" value="TNF-like"/>
    <property type="match status" value="1"/>
</dbReference>
<reference evidence="8" key="2">
    <citation type="submission" date="2025-08" db="UniProtKB">
        <authorList>
            <consortium name="RefSeq"/>
        </authorList>
    </citation>
    <scope>IDENTIFICATION</scope>
    <source>
        <strain evidence="8">S238N-H82</strain>
        <tissue evidence="8">Testes</tissue>
    </source>
</reference>
<dbReference type="PRINTS" id="PR00007">
    <property type="entry name" value="COMPLEMNTC1Q"/>
</dbReference>
<dbReference type="GO" id="GO:0005576">
    <property type="term" value="C:extracellular region"/>
    <property type="evidence" value="ECO:0007669"/>
    <property type="project" value="UniProtKB-SubCell"/>
</dbReference>
<evidence type="ECO:0000256" key="3">
    <source>
        <dbReference type="ARBA" id="ARBA00022729"/>
    </source>
</evidence>